<feature type="compositionally biased region" description="Polar residues" evidence="1">
    <location>
        <begin position="52"/>
        <end position="63"/>
    </location>
</feature>
<dbReference type="InterPro" id="IPR040030">
    <property type="entry name" value="Ribosomal_mL57"/>
</dbReference>
<dbReference type="InterPro" id="IPR036389">
    <property type="entry name" value="RNase_III_sf"/>
</dbReference>
<dbReference type="PANTHER" id="PTHR28160">
    <property type="entry name" value="54S RIBOSOMAL PROTEIN L15, MITOCHONDRIAL"/>
    <property type="match status" value="1"/>
</dbReference>
<accession>A0A9P9EA51</accession>
<name>A0A9P9EA51_9PLEO</name>
<dbReference type="OrthoDB" id="2281895at2759"/>
<dbReference type="GO" id="GO:0004525">
    <property type="term" value="F:ribonuclease III activity"/>
    <property type="evidence" value="ECO:0007669"/>
    <property type="project" value="InterPro"/>
</dbReference>
<dbReference type="GO" id="GO:0005762">
    <property type="term" value="C:mitochondrial large ribosomal subunit"/>
    <property type="evidence" value="ECO:0007669"/>
    <property type="project" value="InterPro"/>
</dbReference>
<organism evidence="3 4">
    <name type="scientific">Dendryphion nanum</name>
    <dbReference type="NCBI Taxonomy" id="256645"/>
    <lineage>
        <taxon>Eukaryota</taxon>
        <taxon>Fungi</taxon>
        <taxon>Dikarya</taxon>
        <taxon>Ascomycota</taxon>
        <taxon>Pezizomycotina</taxon>
        <taxon>Dothideomycetes</taxon>
        <taxon>Pleosporomycetidae</taxon>
        <taxon>Pleosporales</taxon>
        <taxon>Torulaceae</taxon>
        <taxon>Dendryphion</taxon>
    </lineage>
</organism>
<dbReference type="GO" id="GO:0006396">
    <property type="term" value="P:RNA processing"/>
    <property type="evidence" value="ECO:0007669"/>
    <property type="project" value="InterPro"/>
</dbReference>
<dbReference type="Pfam" id="PF14622">
    <property type="entry name" value="Ribonucleas_3_3"/>
    <property type="match status" value="1"/>
</dbReference>
<reference evidence="3" key="1">
    <citation type="journal article" date="2021" name="Nat. Commun.">
        <title>Genetic determinants of endophytism in the Arabidopsis root mycobiome.</title>
        <authorList>
            <person name="Mesny F."/>
            <person name="Miyauchi S."/>
            <person name="Thiergart T."/>
            <person name="Pickel B."/>
            <person name="Atanasova L."/>
            <person name="Karlsson M."/>
            <person name="Huettel B."/>
            <person name="Barry K.W."/>
            <person name="Haridas S."/>
            <person name="Chen C."/>
            <person name="Bauer D."/>
            <person name="Andreopoulos W."/>
            <person name="Pangilinan J."/>
            <person name="LaButti K."/>
            <person name="Riley R."/>
            <person name="Lipzen A."/>
            <person name="Clum A."/>
            <person name="Drula E."/>
            <person name="Henrissat B."/>
            <person name="Kohler A."/>
            <person name="Grigoriev I.V."/>
            <person name="Martin F.M."/>
            <person name="Hacquard S."/>
        </authorList>
    </citation>
    <scope>NUCLEOTIDE SEQUENCE</scope>
    <source>
        <strain evidence="3">MPI-CAGE-CH-0243</strain>
    </source>
</reference>
<protein>
    <submittedName>
        <fullName evidence="3">Ribonuclease-III-like-domain-containing protein</fullName>
    </submittedName>
</protein>
<dbReference type="Proteomes" id="UP000700596">
    <property type="component" value="Unassembled WGS sequence"/>
</dbReference>
<dbReference type="EMBL" id="JAGMWT010000002">
    <property type="protein sequence ID" value="KAH7135474.1"/>
    <property type="molecule type" value="Genomic_DNA"/>
</dbReference>
<comment type="caution">
    <text evidence="3">The sequence shown here is derived from an EMBL/GenBank/DDBJ whole genome shotgun (WGS) entry which is preliminary data.</text>
</comment>
<feature type="region of interest" description="Disordered" evidence="1">
    <location>
        <begin position="34"/>
        <end position="63"/>
    </location>
</feature>
<feature type="domain" description="RNase III" evidence="2">
    <location>
        <begin position="110"/>
        <end position="256"/>
    </location>
</feature>
<keyword evidence="4" id="KW-1185">Reference proteome</keyword>
<dbReference type="Gene3D" id="1.10.1520.10">
    <property type="entry name" value="Ribonuclease III domain"/>
    <property type="match status" value="1"/>
</dbReference>
<dbReference type="PANTHER" id="PTHR28160:SF1">
    <property type="entry name" value="LARGE RIBOSOMAL SUBUNIT PROTEIN ML57"/>
    <property type="match status" value="1"/>
</dbReference>
<gene>
    <name evidence="3" type="ORF">B0J11DRAFT_518421</name>
</gene>
<proteinExistence type="predicted"/>
<dbReference type="CDD" id="cd00593">
    <property type="entry name" value="RIBOc"/>
    <property type="match status" value="1"/>
</dbReference>
<dbReference type="FunFam" id="1.10.1520.10:FF:000018">
    <property type="entry name" value="RNase III domain protein"/>
    <property type="match status" value="1"/>
</dbReference>
<dbReference type="GO" id="GO:0003735">
    <property type="term" value="F:structural constituent of ribosome"/>
    <property type="evidence" value="ECO:0007669"/>
    <property type="project" value="InterPro"/>
</dbReference>
<evidence type="ECO:0000313" key="4">
    <source>
        <dbReference type="Proteomes" id="UP000700596"/>
    </source>
</evidence>
<dbReference type="InterPro" id="IPR000999">
    <property type="entry name" value="RNase_III_dom"/>
</dbReference>
<evidence type="ECO:0000256" key="1">
    <source>
        <dbReference type="SAM" id="MobiDB-lite"/>
    </source>
</evidence>
<feature type="compositionally biased region" description="Polar residues" evidence="1">
    <location>
        <begin position="34"/>
        <end position="43"/>
    </location>
</feature>
<dbReference type="AlphaFoldDB" id="A0A9P9EA51"/>
<evidence type="ECO:0000313" key="3">
    <source>
        <dbReference type="EMBL" id="KAH7135474.1"/>
    </source>
</evidence>
<dbReference type="SUPFAM" id="SSF69065">
    <property type="entry name" value="RNase III domain-like"/>
    <property type="match status" value="1"/>
</dbReference>
<dbReference type="GO" id="GO:0032543">
    <property type="term" value="P:mitochondrial translation"/>
    <property type="evidence" value="ECO:0007669"/>
    <property type="project" value="InterPro"/>
</dbReference>
<sequence>MASKRPLRSLVCSASSAIRPTQPLRRPFPETSVCAFSTSSPSRSADLDFQPATETPTTPRWQQTPARMVAPVRTRPLPKGPSFKVNEDPRRLDEAYVRMLGPGGDKVLSDEVKWLAVTHKSFDHGRRGHNDRLAFLGRRIVSLQTSLALINSPQTSKPKKDIYGRRPYIHSALEGLQGLTFEAKDDVLDKARLAPIAERYGLDKVTRWKPKSAASLVSSGQEAVITTSLYAIIGAIALERGGEVANKITQNRILSPLGFSFAEEPNTNII</sequence>
<evidence type="ECO:0000259" key="2">
    <source>
        <dbReference type="Pfam" id="PF14622"/>
    </source>
</evidence>